<evidence type="ECO:0000256" key="1">
    <source>
        <dbReference type="SAM" id="MobiDB-lite"/>
    </source>
</evidence>
<sequence>MQGLWLALVGSPDTLLLTTIAVVALLAALLTTQLAAQVRRTLPAAGQPWTPDLLGRIAHNRYLRLGDPDAPGRPRPRAPGVTRAFA</sequence>
<evidence type="ECO:0000313" key="4">
    <source>
        <dbReference type="Proteomes" id="UP000533598"/>
    </source>
</evidence>
<reference evidence="3 4" key="1">
    <citation type="submission" date="2020-08" db="EMBL/GenBank/DDBJ databases">
        <title>Sequencing the genomes of 1000 actinobacteria strains.</title>
        <authorList>
            <person name="Klenk H.-P."/>
        </authorList>
    </citation>
    <scope>NUCLEOTIDE SEQUENCE [LARGE SCALE GENOMIC DNA]</scope>
    <source>
        <strain evidence="3 4">DSM 44230</strain>
    </source>
</reference>
<dbReference type="RefSeq" id="WP_185007808.1">
    <property type="nucleotide sequence ID" value="NZ_BAAAUI010000071.1"/>
</dbReference>
<gene>
    <name evidence="3" type="ORF">HNR67_007437</name>
</gene>
<name>A0A7W7CKU7_9PSEU</name>
<comment type="caution">
    <text evidence="3">The sequence shown here is derived from an EMBL/GenBank/DDBJ whole genome shotgun (WGS) entry which is preliminary data.</text>
</comment>
<keyword evidence="2" id="KW-0812">Transmembrane</keyword>
<dbReference type="Proteomes" id="UP000533598">
    <property type="component" value="Unassembled WGS sequence"/>
</dbReference>
<proteinExistence type="predicted"/>
<accession>A0A7W7CKU7</accession>
<dbReference type="EMBL" id="JACHMH010000001">
    <property type="protein sequence ID" value="MBB4681319.1"/>
    <property type="molecule type" value="Genomic_DNA"/>
</dbReference>
<dbReference type="AlphaFoldDB" id="A0A7W7CKU7"/>
<keyword evidence="2" id="KW-1133">Transmembrane helix</keyword>
<keyword evidence="4" id="KW-1185">Reference proteome</keyword>
<organism evidence="3 4">
    <name type="scientific">Crossiella cryophila</name>
    <dbReference type="NCBI Taxonomy" id="43355"/>
    <lineage>
        <taxon>Bacteria</taxon>
        <taxon>Bacillati</taxon>
        <taxon>Actinomycetota</taxon>
        <taxon>Actinomycetes</taxon>
        <taxon>Pseudonocardiales</taxon>
        <taxon>Pseudonocardiaceae</taxon>
        <taxon>Crossiella</taxon>
    </lineage>
</organism>
<protein>
    <submittedName>
        <fullName evidence="3">Putative DCC family thiol-disulfide oxidoreductase YuxK</fullName>
    </submittedName>
</protein>
<feature type="transmembrane region" description="Helical" evidence="2">
    <location>
        <begin position="15"/>
        <end position="36"/>
    </location>
</feature>
<keyword evidence="2" id="KW-0472">Membrane</keyword>
<dbReference type="Pfam" id="PF19950">
    <property type="entry name" value="DUF6412"/>
    <property type="match status" value="1"/>
</dbReference>
<feature type="region of interest" description="Disordered" evidence="1">
    <location>
        <begin position="65"/>
        <end position="86"/>
    </location>
</feature>
<evidence type="ECO:0000313" key="3">
    <source>
        <dbReference type="EMBL" id="MBB4681319.1"/>
    </source>
</evidence>
<dbReference type="InterPro" id="IPR045635">
    <property type="entry name" value="DUF6412"/>
</dbReference>
<evidence type="ECO:0000256" key="2">
    <source>
        <dbReference type="SAM" id="Phobius"/>
    </source>
</evidence>